<feature type="chain" id="PRO_5019558059" evidence="1">
    <location>
        <begin position="28"/>
        <end position="523"/>
    </location>
</feature>
<protein>
    <submittedName>
        <fullName evidence="2">Uncharacterized protein</fullName>
    </submittedName>
</protein>
<proteinExistence type="predicted"/>
<reference evidence="2 3" key="1">
    <citation type="submission" date="2016-10" db="EMBL/GenBank/DDBJ databases">
        <title>Comparative genome analysis of multiple Pseudomonas spp. focuses on biocontrol and plant growth promoting traits.</title>
        <authorList>
            <person name="Tao X.-Y."/>
            <person name="Taylor C.G."/>
        </authorList>
    </citation>
    <scope>NUCLEOTIDE SEQUENCE [LARGE SCALE GENOMIC DNA]</scope>
    <source>
        <strain evidence="2 3">Wood3</strain>
    </source>
</reference>
<evidence type="ECO:0000313" key="3">
    <source>
        <dbReference type="Proteomes" id="UP000284049"/>
    </source>
</evidence>
<dbReference type="Proteomes" id="UP000284049">
    <property type="component" value="Unassembled WGS sequence"/>
</dbReference>
<gene>
    <name evidence="2" type="ORF">BK652_02820</name>
</gene>
<keyword evidence="1" id="KW-0732">Signal</keyword>
<evidence type="ECO:0000313" key="2">
    <source>
        <dbReference type="EMBL" id="ROM87123.1"/>
    </source>
</evidence>
<dbReference type="EMBL" id="MOBC01000002">
    <property type="protein sequence ID" value="ROM87123.1"/>
    <property type="molecule type" value="Genomic_DNA"/>
</dbReference>
<evidence type="ECO:0000256" key="1">
    <source>
        <dbReference type="SAM" id="SignalP"/>
    </source>
</evidence>
<name>A0A423GH91_9PSED</name>
<sequence length="523" mass="56848">MANLSRKKSVKLFVLTGCMIISLQSLAETLTGAALQSGEETAADLTRRYYDTALNCGSPTAPAFLCSGVVARTTYAGNFDPWDHSEFSRTTGAVSFSYLRADARFGAAPWGTNDAKHGYIFYPILQTPPGKAKPSVICYFPYDGATLYRSKPGAYGCRDSITQFVYPQSKPCNEQNIFTAKAWLAHFRKVAYGNPASCAWMVNDGLNEQATANFNAGLQVRKDVELEAGGADFNFKNHNELRIEAWPEKNPTPLPIQAFFWISGSNDLEAARTDQKKYFERTQGLVVPIVRVTLPPGPKEHFSFQYVSADQAINPVVPATAWGAPGVPKAYSSATGERLSIKNIYRDDYLAVQLPLSGLGAADTVSVQWRGRVPYSSPPVRYGDLPADKQVLIPRPEVVDSVGLTVPVSYTVKKGGVGETQTSAVLYLAVDPQALDLPAPGYSAGTVIIYSPAPAGSTLRVRAMGQSILDTGSQLVTAGQANRFVLDPAWVAQNRGRTVLINYSVFTNLSPQWLFSRVLRVSL</sequence>
<comment type="caution">
    <text evidence="2">The sequence shown here is derived from an EMBL/GenBank/DDBJ whole genome shotgun (WGS) entry which is preliminary data.</text>
</comment>
<organism evidence="2 3">
    <name type="scientific">Pseudomonas brassicacearum</name>
    <dbReference type="NCBI Taxonomy" id="930166"/>
    <lineage>
        <taxon>Bacteria</taxon>
        <taxon>Pseudomonadati</taxon>
        <taxon>Pseudomonadota</taxon>
        <taxon>Gammaproteobacteria</taxon>
        <taxon>Pseudomonadales</taxon>
        <taxon>Pseudomonadaceae</taxon>
        <taxon>Pseudomonas</taxon>
    </lineage>
</organism>
<feature type="signal peptide" evidence="1">
    <location>
        <begin position="1"/>
        <end position="27"/>
    </location>
</feature>
<accession>A0A423GH91</accession>
<dbReference type="AlphaFoldDB" id="A0A423GH91"/>